<dbReference type="FunFam" id="3.90.70.10:FF:000078">
    <property type="entry name" value="Ubiquitin carboxyl-terminal hydrolase 23"/>
    <property type="match status" value="1"/>
</dbReference>
<keyword evidence="2" id="KW-0833">Ubl conjugation pathway</keyword>
<feature type="region of interest" description="Disordered" evidence="3">
    <location>
        <begin position="645"/>
        <end position="722"/>
    </location>
</feature>
<comment type="similarity">
    <text evidence="1 2">Belongs to the peptidase C19 family.</text>
</comment>
<keyword evidence="6" id="KW-1185">Reference proteome</keyword>
<dbReference type="InterPro" id="IPR038765">
    <property type="entry name" value="Papain-like_cys_pep_sf"/>
</dbReference>
<evidence type="ECO:0000313" key="5">
    <source>
        <dbReference type="EMBL" id="CAI9098847.1"/>
    </source>
</evidence>
<dbReference type="GO" id="GO:0005829">
    <property type="term" value="C:cytosol"/>
    <property type="evidence" value="ECO:0007669"/>
    <property type="project" value="TreeGrafter"/>
</dbReference>
<dbReference type="GO" id="GO:0004843">
    <property type="term" value="F:cysteine-type deubiquitinase activity"/>
    <property type="evidence" value="ECO:0007669"/>
    <property type="project" value="UniProtKB-UniRule"/>
</dbReference>
<keyword evidence="2" id="KW-0378">Hydrolase</keyword>
<dbReference type="InterPro" id="IPR028889">
    <property type="entry name" value="USP"/>
</dbReference>
<keyword evidence="2" id="KW-0645">Protease</keyword>
<dbReference type="GO" id="GO:0006508">
    <property type="term" value="P:proteolysis"/>
    <property type="evidence" value="ECO:0007669"/>
    <property type="project" value="UniProtKB-KW"/>
</dbReference>
<feature type="compositionally biased region" description="Polar residues" evidence="3">
    <location>
        <begin position="493"/>
        <end position="542"/>
    </location>
</feature>
<reference evidence="5" key="1">
    <citation type="submission" date="2023-03" db="EMBL/GenBank/DDBJ databases">
        <authorList>
            <person name="Julca I."/>
        </authorList>
    </citation>
    <scope>NUCLEOTIDE SEQUENCE</scope>
</reference>
<feature type="compositionally biased region" description="Basic and acidic residues" evidence="3">
    <location>
        <begin position="682"/>
        <end position="696"/>
    </location>
</feature>
<feature type="compositionally biased region" description="Basic and acidic residues" evidence="3">
    <location>
        <begin position="710"/>
        <end position="719"/>
    </location>
</feature>
<protein>
    <recommendedName>
        <fullName evidence="2">Ubiquitin carboxyl-terminal hydrolase</fullName>
        <ecNumber evidence="2">3.4.19.12</ecNumber>
    </recommendedName>
</protein>
<dbReference type="InterPro" id="IPR001394">
    <property type="entry name" value="Peptidase_C19_UCH"/>
</dbReference>
<dbReference type="PANTHER" id="PTHR24006">
    <property type="entry name" value="UBIQUITIN CARBOXYL-TERMINAL HYDROLASE"/>
    <property type="match status" value="1"/>
</dbReference>
<dbReference type="Pfam" id="PF00443">
    <property type="entry name" value="UCH"/>
    <property type="match status" value="1"/>
</dbReference>
<dbReference type="Proteomes" id="UP001161247">
    <property type="component" value="Chromosome 3"/>
</dbReference>
<feature type="compositionally biased region" description="Polar residues" evidence="3">
    <location>
        <begin position="671"/>
        <end position="680"/>
    </location>
</feature>
<dbReference type="EMBL" id="OX459120">
    <property type="protein sequence ID" value="CAI9098847.1"/>
    <property type="molecule type" value="Genomic_DNA"/>
</dbReference>
<feature type="domain" description="USP" evidence="4">
    <location>
        <begin position="111"/>
        <end position="414"/>
    </location>
</feature>
<name>A0AAV1CWN4_OLDCO</name>
<dbReference type="PROSITE" id="PS50235">
    <property type="entry name" value="USP_3"/>
    <property type="match status" value="1"/>
</dbReference>
<dbReference type="AlphaFoldDB" id="A0AAV1CWN4"/>
<evidence type="ECO:0000313" key="6">
    <source>
        <dbReference type="Proteomes" id="UP001161247"/>
    </source>
</evidence>
<dbReference type="PROSITE" id="PS00973">
    <property type="entry name" value="USP_2"/>
    <property type="match status" value="1"/>
</dbReference>
<dbReference type="GO" id="GO:0016579">
    <property type="term" value="P:protein deubiquitination"/>
    <property type="evidence" value="ECO:0007669"/>
    <property type="project" value="InterPro"/>
</dbReference>
<dbReference type="CDD" id="cd02661">
    <property type="entry name" value="Peptidase_C19E"/>
    <property type="match status" value="1"/>
</dbReference>
<feature type="compositionally biased region" description="Polar residues" evidence="3">
    <location>
        <begin position="645"/>
        <end position="656"/>
    </location>
</feature>
<dbReference type="PANTHER" id="PTHR24006:SF663">
    <property type="entry name" value="UBIQUITIN CARBOXYL-TERMINAL HYDROLASE 23"/>
    <property type="match status" value="1"/>
</dbReference>
<evidence type="ECO:0000256" key="3">
    <source>
        <dbReference type="SAM" id="MobiDB-lite"/>
    </source>
</evidence>
<evidence type="ECO:0000259" key="4">
    <source>
        <dbReference type="PROSITE" id="PS50235"/>
    </source>
</evidence>
<organism evidence="5 6">
    <name type="scientific">Oldenlandia corymbosa var. corymbosa</name>
    <dbReference type="NCBI Taxonomy" id="529605"/>
    <lineage>
        <taxon>Eukaryota</taxon>
        <taxon>Viridiplantae</taxon>
        <taxon>Streptophyta</taxon>
        <taxon>Embryophyta</taxon>
        <taxon>Tracheophyta</taxon>
        <taxon>Spermatophyta</taxon>
        <taxon>Magnoliopsida</taxon>
        <taxon>eudicotyledons</taxon>
        <taxon>Gunneridae</taxon>
        <taxon>Pentapetalae</taxon>
        <taxon>asterids</taxon>
        <taxon>lamiids</taxon>
        <taxon>Gentianales</taxon>
        <taxon>Rubiaceae</taxon>
        <taxon>Rubioideae</taxon>
        <taxon>Spermacoceae</taxon>
        <taxon>Hedyotis-Oldenlandia complex</taxon>
        <taxon>Oldenlandia</taxon>
    </lineage>
</organism>
<gene>
    <name evidence="5" type="ORF">OLC1_LOCUS8967</name>
</gene>
<proteinExistence type="inferred from homology"/>
<feature type="region of interest" description="Disordered" evidence="3">
    <location>
        <begin position="485"/>
        <end position="552"/>
    </location>
</feature>
<dbReference type="Gene3D" id="3.90.70.10">
    <property type="entry name" value="Cysteine proteinases"/>
    <property type="match status" value="1"/>
</dbReference>
<evidence type="ECO:0000256" key="2">
    <source>
        <dbReference type="RuleBase" id="RU366025"/>
    </source>
</evidence>
<accession>A0AAV1CWN4</accession>
<sequence>MAAAMNPLLEQLGSGRESEMDSASNSNPSTTLFHRRIEFHAARKPFSGFTEGGDSGFKLVTLNPNSNFSSNSEPKKGCFLSGKASDHSLELNSNGLDPELSFRITFRRIGAGLQNLGNTCFLNSVLQCLTYTEPLAAYLQSGRHKNSCRMAGFCALCAIQNHVSRALESTGRILAPKDLVSNLRCISRSFRNARQEDAHEYMVNLLESMHKCCLPSGMPSESPTAYEKSLVHKIFGGRLRSQVKCMQCSFCSNKFDPFLDLSLEINKADSLHKALVHFTASEQLDGGERQYQCQQCKQKVRALKQLTIYKAPEVLSIHLKRFGSFRGQKIDKKIQFGPTLDLKSFVTGPYDGDLKYTLYGVLVHAGWSTHSGHYYCFVRTSSGMWYSLDDNRVYQVSEKTVLEQKAYMLFYVRDRTFSLSKKTSTLRQDSMAMSSRNASSMFSQGLKASTTNGIMVNKLKDTLSAEVAKKQAPNPLMVTKELQLKMDPHPGSNCPTAQVSSHLNSNGSTAQVGSHLKSNGSTAQIGSHLSSQTNSCQDSNGPTPKVDSHQNGNLLTSPTCSFSCKEQHTENLLKVSATVGLEKGLSISKLKVDEPSLQTVLSLKGSGSVEFSNSANKSSCTSNGLTVPITVQHDCDGLCYSPSKNENASVTPSNADNLKADPMGDPCSVTDRPSNLNVQHASPRDASHPTDNDVEKVGGFSKSTGTADPSVRKADDSVENKSCLSKTHNGLVRGKSLYNKLSAVKLKPLKRCLPARKMSKSIIFGAAFGRRKKLDRRERYTLMKLDGDSLQTELRSLTSEKSAGSSLKRLKCGSHEKDKILGKRKLTDNGDKLKGSKDVNRDNIGQCCKSLATSTDVGMTSSVTLGVKSVDAVKSGDSKCNKRESEENGFISKLTRDIQETTVARWDDVEHPSSCVEPKSKDLTIGYIPDEWDEAYDAGKRKKIRSAKIVFGGSNPFQEIAMRKAKAKKGKLDKYSSANQPFRIQ</sequence>
<dbReference type="EC" id="3.4.19.12" evidence="2"/>
<dbReference type="PROSITE" id="PS00972">
    <property type="entry name" value="USP_1"/>
    <property type="match status" value="1"/>
</dbReference>
<dbReference type="SUPFAM" id="SSF54001">
    <property type="entry name" value="Cysteine proteinases"/>
    <property type="match status" value="1"/>
</dbReference>
<comment type="catalytic activity">
    <reaction evidence="2">
        <text>Thiol-dependent hydrolysis of ester, thioester, amide, peptide and isopeptide bonds formed by the C-terminal Gly of ubiquitin (a 76-residue protein attached to proteins as an intracellular targeting signal).</text>
        <dbReference type="EC" id="3.4.19.12"/>
    </reaction>
</comment>
<comment type="function">
    <text evidence="2">Recognizes and hydrolyzes the peptide bond at the C-terminal Gly of ubiquitin. Involved in the processing of poly-ubiquitin precursors as well as that of ubiquitinated proteins.</text>
</comment>
<dbReference type="GO" id="GO:0005634">
    <property type="term" value="C:nucleus"/>
    <property type="evidence" value="ECO:0007669"/>
    <property type="project" value="TreeGrafter"/>
</dbReference>
<keyword evidence="2" id="KW-0788">Thiol protease</keyword>
<evidence type="ECO:0000256" key="1">
    <source>
        <dbReference type="ARBA" id="ARBA00009085"/>
    </source>
</evidence>
<dbReference type="InterPro" id="IPR050164">
    <property type="entry name" value="Peptidase_C19"/>
</dbReference>
<dbReference type="InterPro" id="IPR018200">
    <property type="entry name" value="USP_CS"/>
</dbReference>